<keyword evidence="4 7" id="KW-0812">Transmembrane</keyword>
<keyword evidence="6 7" id="KW-0472">Membrane</keyword>
<dbReference type="RefSeq" id="WP_014958315.1">
    <property type="nucleotide sequence ID" value="NC_018645.1"/>
</dbReference>
<dbReference type="GO" id="GO:0035556">
    <property type="term" value="P:intracellular signal transduction"/>
    <property type="evidence" value="ECO:0007669"/>
    <property type="project" value="InterPro"/>
</dbReference>
<evidence type="ECO:0000313" key="9">
    <source>
        <dbReference type="EMBL" id="CCK81106.1"/>
    </source>
</evidence>
<dbReference type="InterPro" id="IPR029787">
    <property type="entry name" value="Nucleotide_cyclase"/>
</dbReference>
<dbReference type="GO" id="GO:0030313">
    <property type="term" value="C:cell envelope"/>
    <property type="evidence" value="ECO:0007669"/>
    <property type="project" value="UniProtKB-SubCell"/>
</dbReference>
<dbReference type="Gene3D" id="3.30.70.1230">
    <property type="entry name" value="Nucleotide cyclase"/>
    <property type="match status" value="1"/>
</dbReference>
<evidence type="ECO:0000256" key="7">
    <source>
        <dbReference type="SAM" id="Phobius"/>
    </source>
</evidence>
<dbReference type="EMBL" id="FO203503">
    <property type="protein sequence ID" value="CCK81106.1"/>
    <property type="molecule type" value="Genomic_DNA"/>
</dbReference>
<dbReference type="Proteomes" id="UP000007347">
    <property type="component" value="Chromosome"/>
</dbReference>
<dbReference type="HOGENOM" id="CLU_000445_85_1_7"/>
<dbReference type="GO" id="GO:0006171">
    <property type="term" value="P:cAMP biosynthetic process"/>
    <property type="evidence" value="ECO:0007669"/>
    <property type="project" value="TreeGrafter"/>
</dbReference>
<dbReference type="InterPro" id="IPR050697">
    <property type="entry name" value="Adenylyl/Guanylyl_Cyclase_3/4"/>
</dbReference>
<proteinExistence type="inferred from homology"/>
<dbReference type="KEGG" id="dto:TOL2_C29470"/>
<dbReference type="InterPro" id="IPR001054">
    <property type="entry name" value="A/G_cyclase"/>
</dbReference>
<feature type="domain" description="Guanylate cyclase" evidence="8">
    <location>
        <begin position="497"/>
        <end position="629"/>
    </location>
</feature>
<dbReference type="PROSITE" id="PS50125">
    <property type="entry name" value="GUANYLATE_CYCLASE_2"/>
    <property type="match status" value="1"/>
</dbReference>
<evidence type="ECO:0000256" key="5">
    <source>
        <dbReference type="ARBA" id="ARBA00022989"/>
    </source>
</evidence>
<reference evidence="9 10" key="1">
    <citation type="journal article" date="2013" name="Environ. Microbiol.">
        <title>Complete genome, catabolic sub-proteomes and key-metabolites of Desulfobacula toluolica Tol2, a marine, aromatic compound-degrading, sulfate-reducing bacterium.</title>
        <authorList>
            <person name="Wohlbrand L."/>
            <person name="Jacob J.H."/>
            <person name="Kube M."/>
            <person name="Mussmann M."/>
            <person name="Jarling R."/>
            <person name="Beck A."/>
            <person name="Amann R."/>
            <person name="Wilkes H."/>
            <person name="Reinhardt R."/>
            <person name="Rabus R."/>
        </authorList>
    </citation>
    <scope>NUCLEOTIDE SEQUENCE [LARGE SCALE GENOMIC DNA]</scope>
    <source>
        <strain evidence="10">DSM 7467 / Tol2</strain>
    </source>
</reference>
<accession>K0NIA8</accession>
<name>K0NIA8_DESTT</name>
<dbReference type="OrthoDB" id="9806735at2"/>
<dbReference type="CDD" id="cd07302">
    <property type="entry name" value="CHD"/>
    <property type="match status" value="1"/>
</dbReference>
<keyword evidence="3" id="KW-1003">Cell membrane</keyword>
<sequence>MNSRLKQIFIRIRPFGIALVVVVLCILAMSQKFSFFEYMELKTIDLRFQARGNILPGNNIALAMIDEKSLTQEGKWMWPRSKLATVVNKLSEAGAAVIAFDIVFSEPDEKSLSKHIHQIEKILTEKNIKNNALSGYLEELKLSTDNDYLLARAIQQSKSKIVLGFFLQMEAREVSHLKAKQLNLLQELAHPATYKIIKYNNIKAMEYPFLKAVAPHANIRQISLSSPYSGFFNIVPDQDGVIRTLPTLIKFRDDMYAPLSIKILSAYLEEEPQGIISDYGITSFSIGQQIDFPTDEKGMLYINYRGGEKTFPHLSVTDILNNKIDKYAVKDKIIIIGATAAGIFDEVSTPFDAVYPGPEIHANIIDMLLNQDYLYKPEWLDILTIFTMIVFGLGIGILLPKLGVLAGACSAVGIFSGYILFCQYLFTSHGWILNMVYPLAVILIIYSVMTAHTVFIESGQKRFIKNAFSTYLAPAVVKQLMDNPDTLVLGGEKRKITAFFSDIQSFTRISESLQPDEIVALLNEFLTQMTDIILKHNGTVDKFEGDAIIAFFGAPGEVINQEETACIVCLKMQQRLSELRNKWREQGKPELHMRIGMDTGTAVVGNMGSQNRMDYTMMGDTVNIAARLEGVNKMYGCYTLVSENTYIPAAANNAVFGREIDSVLLMGKEKPIVMYELIGFTDDIDDDTKAMVHHYSKALQAYRKQEWSTAIALFKKALSIFPEDKPSLTLLQRCRELNALPPSKNWNSAFKLTSK</sequence>
<dbReference type="FunFam" id="3.30.70.1230:FF:000016">
    <property type="entry name" value="Adenylate/guanylate cyclase domain-containing protein"/>
    <property type="match status" value="1"/>
</dbReference>
<dbReference type="GO" id="GO:0004016">
    <property type="term" value="F:adenylate cyclase activity"/>
    <property type="evidence" value="ECO:0007669"/>
    <property type="project" value="UniProtKB-ARBA"/>
</dbReference>
<dbReference type="Pfam" id="PF05226">
    <property type="entry name" value="CHASE2"/>
    <property type="match status" value="1"/>
</dbReference>
<evidence type="ECO:0000256" key="2">
    <source>
        <dbReference type="ARBA" id="ARBA00005381"/>
    </source>
</evidence>
<dbReference type="Pfam" id="PF00211">
    <property type="entry name" value="Guanylate_cyc"/>
    <property type="match status" value="1"/>
</dbReference>
<keyword evidence="5 7" id="KW-1133">Transmembrane helix</keyword>
<protein>
    <submittedName>
        <fullName evidence="9">Adenylate cyclase with chase sensor domain</fullName>
    </submittedName>
</protein>
<evidence type="ECO:0000256" key="3">
    <source>
        <dbReference type="ARBA" id="ARBA00022475"/>
    </source>
</evidence>
<evidence type="ECO:0000256" key="1">
    <source>
        <dbReference type="ARBA" id="ARBA00004196"/>
    </source>
</evidence>
<dbReference type="PANTHER" id="PTHR43081:SF1">
    <property type="entry name" value="ADENYLATE CYCLASE, TERMINAL-DIFFERENTIATION SPECIFIC"/>
    <property type="match status" value="1"/>
</dbReference>
<dbReference type="PANTHER" id="PTHR43081">
    <property type="entry name" value="ADENYLATE CYCLASE, TERMINAL-DIFFERENTIATION SPECIFIC-RELATED"/>
    <property type="match status" value="1"/>
</dbReference>
<dbReference type="STRING" id="651182.TOL2_C29470"/>
<evidence type="ECO:0000259" key="8">
    <source>
        <dbReference type="PROSITE" id="PS50125"/>
    </source>
</evidence>
<dbReference type="SMART" id="SM00044">
    <property type="entry name" value="CYCc"/>
    <property type="match status" value="1"/>
</dbReference>
<dbReference type="SMART" id="SM01080">
    <property type="entry name" value="CHASE2"/>
    <property type="match status" value="1"/>
</dbReference>
<organism evidence="9 10">
    <name type="scientific">Desulfobacula toluolica (strain DSM 7467 / Tol2)</name>
    <dbReference type="NCBI Taxonomy" id="651182"/>
    <lineage>
        <taxon>Bacteria</taxon>
        <taxon>Pseudomonadati</taxon>
        <taxon>Thermodesulfobacteriota</taxon>
        <taxon>Desulfobacteria</taxon>
        <taxon>Desulfobacterales</taxon>
        <taxon>Desulfobacteraceae</taxon>
        <taxon>Desulfobacula</taxon>
    </lineage>
</organism>
<feature type="transmembrane region" description="Helical" evidence="7">
    <location>
        <begin position="379"/>
        <end position="399"/>
    </location>
</feature>
<comment type="similarity">
    <text evidence="2">Belongs to the adenylyl cyclase class-3 family.</text>
</comment>
<dbReference type="AlphaFoldDB" id="K0NIA8"/>
<comment type="subcellular location">
    <subcellularLocation>
        <location evidence="1">Cell envelope</location>
    </subcellularLocation>
</comment>
<evidence type="ECO:0000313" key="10">
    <source>
        <dbReference type="Proteomes" id="UP000007347"/>
    </source>
</evidence>
<keyword evidence="10" id="KW-1185">Reference proteome</keyword>
<feature type="transmembrane region" description="Helical" evidence="7">
    <location>
        <begin position="404"/>
        <end position="426"/>
    </location>
</feature>
<gene>
    <name evidence="9" type="ordered locus">TOL2_C29470</name>
</gene>
<evidence type="ECO:0000256" key="6">
    <source>
        <dbReference type="ARBA" id="ARBA00023136"/>
    </source>
</evidence>
<dbReference type="InterPro" id="IPR007890">
    <property type="entry name" value="CHASE2"/>
</dbReference>
<dbReference type="SUPFAM" id="SSF55073">
    <property type="entry name" value="Nucleotide cyclase"/>
    <property type="match status" value="1"/>
</dbReference>
<dbReference type="PATRIC" id="fig|651182.5.peg.3490"/>
<feature type="transmembrane region" description="Helical" evidence="7">
    <location>
        <begin position="432"/>
        <end position="456"/>
    </location>
</feature>
<evidence type="ECO:0000256" key="4">
    <source>
        <dbReference type="ARBA" id="ARBA00022692"/>
    </source>
</evidence>